<protein>
    <submittedName>
        <fullName evidence="2">Glycosyltransferase involved in cell wall bisynthesis</fullName>
    </submittedName>
</protein>
<feature type="domain" description="Glycosyltransferase 2-like" evidence="1">
    <location>
        <begin position="3"/>
        <end position="162"/>
    </location>
</feature>
<dbReference type="InterPro" id="IPR001173">
    <property type="entry name" value="Glyco_trans_2-like"/>
</dbReference>
<organism evidence="2 3">
    <name type="scientific">Lachnobacterium bovis DSM 14045</name>
    <dbReference type="NCBI Taxonomy" id="1122142"/>
    <lineage>
        <taxon>Bacteria</taxon>
        <taxon>Bacillati</taxon>
        <taxon>Bacillota</taxon>
        <taxon>Clostridia</taxon>
        <taxon>Lachnospirales</taxon>
        <taxon>Lachnospiraceae</taxon>
        <taxon>Lachnobacterium</taxon>
    </lineage>
</organism>
<evidence type="ECO:0000313" key="3">
    <source>
        <dbReference type="Proteomes" id="UP000183918"/>
    </source>
</evidence>
<dbReference type="Proteomes" id="UP000183918">
    <property type="component" value="Unassembled WGS sequence"/>
</dbReference>
<reference evidence="2 3" key="1">
    <citation type="submission" date="2016-10" db="EMBL/GenBank/DDBJ databases">
        <authorList>
            <person name="de Groot N.N."/>
        </authorList>
    </citation>
    <scope>NUCLEOTIDE SEQUENCE [LARGE SCALE GENOMIC DNA]</scope>
    <source>
        <strain evidence="2 3">DSM 14045</strain>
    </source>
</reference>
<dbReference type="PANTHER" id="PTHR22916">
    <property type="entry name" value="GLYCOSYLTRANSFERASE"/>
    <property type="match status" value="1"/>
</dbReference>
<dbReference type="AlphaFoldDB" id="A0A1H3HWD0"/>
<dbReference type="RefSeq" id="WP_200795869.1">
    <property type="nucleotide sequence ID" value="NZ_FNPG01000010.1"/>
</dbReference>
<gene>
    <name evidence="2" type="ORF">SAMN02910414_00980</name>
</gene>
<dbReference type="InterPro" id="IPR029044">
    <property type="entry name" value="Nucleotide-diphossugar_trans"/>
</dbReference>
<dbReference type="PANTHER" id="PTHR22916:SF3">
    <property type="entry name" value="UDP-GLCNAC:BETAGAL BETA-1,3-N-ACETYLGLUCOSAMINYLTRANSFERASE-LIKE PROTEIN 1"/>
    <property type="match status" value="1"/>
</dbReference>
<dbReference type="SUPFAM" id="SSF53448">
    <property type="entry name" value="Nucleotide-diphospho-sugar transferases"/>
    <property type="match status" value="1"/>
</dbReference>
<name>A0A1H3HWD0_9FIRM</name>
<evidence type="ECO:0000259" key="1">
    <source>
        <dbReference type="Pfam" id="PF00535"/>
    </source>
</evidence>
<dbReference type="EMBL" id="FNPG01000010">
    <property type="protein sequence ID" value="SDY19801.1"/>
    <property type="molecule type" value="Genomic_DNA"/>
</dbReference>
<dbReference type="CDD" id="cd04196">
    <property type="entry name" value="GT_2_like_d"/>
    <property type="match status" value="1"/>
</dbReference>
<dbReference type="STRING" id="1122142.SAMN02910414_00980"/>
<keyword evidence="3" id="KW-1185">Reference proteome</keyword>
<proteinExistence type="predicted"/>
<dbReference type="Gene3D" id="3.90.550.10">
    <property type="entry name" value="Spore Coat Polysaccharide Biosynthesis Protein SpsA, Chain A"/>
    <property type="match status" value="1"/>
</dbReference>
<evidence type="ECO:0000313" key="2">
    <source>
        <dbReference type="EMBL" id="SDY19801.1"/>
    </source>
</evidence>
<dbReference type="Pfam" id="PF00535">
    <property type="entry name" value="Glycos_transf_2"/>
    <property type="match status" value="1"/>
</dbReference>
<dbReference type="GO" id="GO:0016758">
    <property type="term" value="F:hexosyltransferase activity"/>
    <property type="evidence" value="ECO:0007669"/>
    <property type="project" value="UniProtKB-ARBA"/>
</dbReference>
<accession>A0A1H3HWD0</accession>
<sequence length="239" mass="27475">MVSVCMAAYNGERYIKKQIESIMDNLTQEDELIISDDFSTDNTRKIIDDLSKEYSNIRLIDGPKAGVKKNFENALSNAKGDYLFLCDQDDIWEPTKVKDVLEVFNKTNASVVVHDAEVFNEKNEVTIPSFIEYRGSKNGALKNIVKNSYIGCCMAFKKELLEYALPIPNYIEMHDQWIGVLGDMHGGSYFYKKVLFHYRRHGDNVSSMSHYGVGKMIKNRVFFIWAILGRSIRGKRKNK</sequence>
<keyword evidence="2" id="KW-0808">Transferase</keyword>